<keyword evidence="2" id="KW-1185">Reference proteome</keyword>
<gene>
    <name evidence="1" type="ORF">T310_5138</name>
</gene>
<evidence type="ECO:0000313" key="2">
    <source>
        <dbReference type="Proteomes" id="UP000053958"/>
    </source>
</evidence>
<name>A0A0F4YRZ4_RASE3</name>
<comment type="caution">
    <text evidence="1">The sequence shown here is derived from an EMBL/GenBank/DDBJ whole genome shotgun (WGS) entry which is preliminary data.</text>
</comment>
<dbReference type="GeneID" id="25317483"/>
<dbReference type="Proteomes" id="UP000053958">
    <property type="component" value="Unassembled WGS sequence"/>
</dbReference>
<sequence>MYPVSDCVPSLFFPTRTEYISECMDIISGIDFELDVHLFFFLLSSGSVESSTNYYTEYSLYRLYSTLYMCFYSSSLTACSLPKVQKALSELKSTASEVSKDLHMTEHSTWTGDCVNYDDELRTLLRHNHNNDDDLPT</sequence>
<evidence type="ECO:0000313" key="1">
    <source>
        <dbReference type="EMBL" id="KKA20855.1"/>
    </source>
</evidence>
<dbReference type="RefSeq" id="XP_013327467.1">
    <property type="nucleotide sequence ID" value="XM_013472013.1"/>
</dbReference>
<dbReference type="AlphaFoldDB" id="A0A0F4YRZ4"/>
<protein>
    <submittedName>
        <fullName evidence="1">Uncharacterized protein</fullName>
    </submittedName>
</protein>
<organism evidence="1 2">
    <name type="scientific">Rasamsonia emersonii (strain ATCC 16479 / CBS 393.64 / IMI 116815)</name>
    <dbReference type="NCBI Taxonomy" id="1408163"/>
    <lineage>
        <taxon>Eukaryota</taxon>
        <taxon>Fungi</taxon>
        <taxon>Dikarya</taxon>
        <taxon>Ascomycota</taxon>
        <taxon>Pezizomycotina</taxon>
        <taxon>Eurotiomycetes</taxon>
        <taxon>Eurotiomycetidae</taxon>
        <taxon>Eurotiales</taxon>
        <taxon>Trichocomaceae</taxon>
        <taxon>Rasamsonia</taxon>
    </lineage>
</organism>
<accession>A0A0F4YRZ4</accession>
<reference evidence="1 2" key="1">
    <citation type="submission" date="2015-04" db="EMBL/GenBank/DDBJ databases">
        <authorList>
            <person name="Heijne W.H."/>
            <person name="Fedorova N.D."/>
            <person name="Nierman W.C."/>
            <person name="Vollebregt A.W."/>
            <person name="Zhao Z."/>
            <person name="Wu L."/>
            <person name="Kumar M."/>
            <person name="Stam H."/>
            <person name="van den Berg M.A."/>
            <person name="Pel H.J."/>
        </authorList>
    </citation>
    <scope>NUCLEOTIDE SEQUENCE [LARGE SCALE GENOMIC DNA]</scope>
    <source>
        <strain evidence="1 2">CBS 393.64</strain>
    </source>
</reference>
<proteinExistence type="predicted"/>
<dbReference type="EMBL" id="LASV01000225">
    <property type="protein sequence ID" value="KKA20855.1"/>
    <property type="molecule type" value="Genomic_DNA"/>
</dbReference>